<dbReference type="InterPro" id="IPR055198">
    <property type="entry name" value="NSD_PHD"/>
</dbReference>
<evidence type="ECO:0000256" key="6">
    <source>
        <dbReference type="ARBA" id="ARBA00022679"/>
    </source>
</evidence>
<dbReference type="InterPro" id="IPR001965">
    <property type="entry name" value="Znf_PHD"/>
</dbReference>
<dbReference type="PROSITE" id="PS50812">
    <property type="entry name" value="PWWP"/>
    <property type="match status" value="2"/>
</dbReference>
<evidence type="ECO:0000256" key="5">
    <source>
        <dbReference type="ARBA" id="ARBA00022603"/>
    </source>
</evidence>
<dbReference type="GO" id="GO:0016279">
    <property type="term" value="F:protein-lysine N-methyltransferase activity"/>
    <property type="evidence" value="ECO:0007669"/>
    <property type="project" value="UniProtKB-ARBA"/>
</dbReference>
<dbReference type="InterPro" id="IPR055197">
    <property type="entry name" value="PHDvar_NSD"/>
</dbReference>
<feature type="domain" description="PHD-type" evidence="18">
    <location>
        <begin position="267"/>
        <end position="317"/>
    </location>
</feature>
<dbReference type="WBParaSite" id="PSAMB.scaffold3301size18859.g21031.t1">
    <property type="protein sequence ID" value="PSAMB.scaffold3301size18859.g21031.t1"/>
    <property type="gene ID" value="PSAMB.scaffold3301size18859.g21031"/>
</dbReference>
<dbReference type="PROSITE" id="PS50089">
    <property type="entry name" value="ZF_RING_2"/>
    <property type="match status" value="1"/>
</dbReference>
<dbReference type="InterPro" id="IPR001841">
    <property type="entry name" value="Znf_RING"/>
</dbReference>
<dbReference type="Pfam" id="PF17907">
    <property type="entry name" value="AWS"/>
    <property type="match status" value="1"/>
</dbReference>
<keyword evidence="6" id="KW-0808">Transferase</keyword>
<keyword evidence="14" id="KW-0804">Transcription</keyword>
<dbReference type="Gene3D" id="3.30.40.10">
    <property type="entry name" value="Zinc/RING finger domain, C3HC4 (zinc finger)"/>
    <property type="match status" value="3"/>
</dbReference>
<feature type="region of interest" description="Disordered" evidence="17">
    <location>
        <begin position="178"/>
        <end position="229"/>
    </location>
</feature>
<dbReference type="Pfam" id="PF22908">
    <property type="entry name" value="PHD_NSD"/>
    <property type="match status" value="1"/>
</dbReference>
<evidence type="ECO:0000256" key="10">
    <source>
        <dbReference type="ARBA" id="ARBA00022771"/>
    </source>
</evidence>
<evidence type="ECO:0000256" key="13">
    <source>
        <dbReference type="ARBA" id="ARBA00023015"/>
    </source>
</evidence>
<keyword evidence="11" id="KW-0862">Zinc</keyword>
<dbReference type="Pfam" id="PF00855">
    <property type="entry name" value="PWWP"/>
    <property type="match status" value="2"/>
</dbReference>
<dbReference type="Pfam" id="PF00856">
    <property type="entry name" value="SET"/>
    <property type="match status" value="1"/>
</dbReference>
<evidence type="ECO:0000256" key="11">
    <source>
        <dbReference type="ARBA" id="ARBA00022833"/>
    </source>
</evidence>
<keyword evidence="5" id="KW-0489">Methyltransferase</keyword>
<evidence type="ECO:0000313" key="25">
    <source>
        <dbReference type="WBParaSite" id="PSAMB.scaffold3301size18859.g21031.t1"/>
    </source>
</evidence>
<dbReference type="CDD" id="cd15568">
    <property type="entry name" value="PHD5_NSD"/>
    <property type="match status" value="1"/>
</dbReference>
<comment type="subcellular location">
    <subcellularLocation>
        <location evidence="2">Chromosome</location>
    </subcellularLocation>
    <subcellularLocation>
        <location evidence="1">Nucleus</location>
    </subcellularLocation>
</comment>
<evidence type="ECO:0000256" key="16">
    <source>
        <dbReference type="PROSITE-ProRule" id="PRU00175"/>
    </source>
</evidence>
<evidence type="ECO:0000313" key="24">
    <source>
        <dbReference type="Proteomes" id="UP000887566"/>
    </source>
</evidence>
<dbReference type="GO" id="GO:0032259">
    <property type="term" value="P:methylation"/>
    <property type="evidence" value="ECO:0007669"/>
    <property type="project" value="UniProtKB-KW"/>
</dbReference>
<dbReference type="SMART" id="SM00293">
    <property type="entry name" value="PWWP"/>
    <property type="match status" value="2"/>
</dbReference>
<dbReference type="InterPro" id="IPR011011">
    <property type="entry name" value="Znf_FYVE_PHD"/>
</dbReference>
<dbReference type="GO" id="GO:0140938">
    <property type="term" value="F:histone H3 methyltransferase activity"/>
    <property type="evidence" value="ECO:0007669"/>
    <property type="project" value="UniProtKB-ARBA"/>
</dbReference>
<keyword evidence="13" id="KW-0805">Transcription regulation</keyword>
<keyword evidence="3" id="KW-0158">Chromosome</keyword>
<feature type="domain" description="PWWP" evidence="21">
    <location>
        <begin position="26"/>
        <end position="90"/>
    </location>
</feature>
<dbReference type="Proteomes" id="UP000887566">
    <property type="component" value="Unplaced"/>
</dbReference>
<feature type="domain" description="PHD-type" evidence="18">
    <location>
        <begin position="440"/>
        <end position="487"/>
    </location>
</feature>
<keyword evidence="15" id="KW-0539">Nucleus</keyword>
<dbReference type="PROSITE" id="PS50868">
    <property type="entry name" value="POST_SET"/>
    <property type="match status" value="1"/>
</dbReference>
<accession>A0A914W908</accession>
<evidence type="ECO:0000259" key="20">
    <source>
        <dbReference type="PROSITE" id="PS50280"/>
    </source>
</evidence>
<keyword evidence="24" id="KW-1185">Reference proteome</keyword>
<keyword evidence="4" id="KW-0597">Phosphoprotein</keyword>
<evidence type="ECO:0000259" key="18">
    <source>
        <dbReference type="PROSITE" id="PS50016"/>
    </source>
</evidence>
<proteinExistence type="predicted"/>
<evidence type="ECO:0000259" key="21">
    <source>
        <dbReference type="PROSITE" id="PS50812"/>
    </source>
</evidence>
<dbReference type="InterPro" id="IPR006560">
    <property type="entry name" value="AWS_dom"/>
</dbReference>
<evidence type="ECO:0000256" key="8">
    <source>
        <dbReference type="ARBA" id="ARBA00022723"/>
    </source>
</evidence>
<dbReference type="PANTHER" id="PTHR22884">
    <property type="entry name" value="SET DOMAIN PROTEINS"/>
    <property type="match status" value="1"/>
</dbReference>
<evidence type="ECO:0000259" key="22">
    <source>
        <dbReference type="PROSITE" id="PS50868"/>
    </source>
</evidence>
<dbReference type="SMART" id="SM00570">
    <property type="entry name" value="AWS"/>
    <property type="match status" value="1"/>
</dbReference>
<evidence type="ECO:0000256" key="12">
    <source>
        <dbReference type="ARBA" id="ARBA00022853"/>
    </source>
</evidence>
<evidence type="ECO:0000256" key="2">
    <source>
        <dbReference type="ARBA" id="ARBA00004286"/>
    </source>
</evidence>
<dbReference type="InterPro" id="IPR000313">
    <property type="entry name" value="PWWP_dom"/>
</dbReference>
<dbReference type="Pfam" id="PF17982">
    <property type="entry name" value="C5HCH"/>
    <property type="match status" value="1"/>
</dbReference>
<dbReference type="InterPro" id="IPR019786">
    <property type="entry name" value="Zinc_finger_PHD-type_CS"/>
</dbReference>
<evidence type="ECO:0000256" key="17">
    <source>
        <dbReference type="SAM" id="MobiDB-lite"/>
    </source>
</evidence>
<feature type="domain" description="PWWP" evidence="21">
    <location>
        <begin position="492"/>
        <end position="554"/>
    </location>
</feature>
<organism evidence="24 25">
    <name type="scientific">Plectus sambesii</name>
    <dbReference type="NCBI Taxonomy" id="2011161"/>
    <lineage>
        <taxon>Eukaryota</taxon>
        <taxon>Metazoa</taxon>
        <taxon>Ecdysozoa</taxon>
        <taxon>Nematoda</taxon>
        <taxon>Chromadorea</taxon>
        <taxon>Plectida</taxon>
        <taxon>Plectina</taxon>
        <taxon>Plectoidea</taxon>
        <taxon>Plectidae</taxon>
        <taxon>Plectus</taxon>
    </lineage>
</organism>
<evidence type="ECO:0000256" key="9">
    <source>
        <dbReference type="ARBA" id="ARBA00022737"/>
    </source>
</evidence>
<dbReference type="InterPro" id="IPR041306">
    <property type="entry name" value="C5HCH"/>
</dbReference>
<dbReference type="CDD" id="cd05838">
    <property type="entry name" value="PWWP_NSD_rpt2"/>
    <property type="match status" value="1"/>
</dbReference>
<dbReference type="Gene3D" id="2.170.270.10">
    <property type="entry name" value="SET domain"/>
    <property type="match status" value="1"/>
</dbReference>
<dbReference type="PROSITE" id="PS50280">
    <property type="entry name" value="SET"/>
    <property type="match status" value="1"/>
</dbReference>
<dbReference type="InterPro" id="IPR001214">
    <property type="entry name" value="SET_dom"/>
</dbReference>
<dbReference type="SUPFAM" id="SSF63748">
    <property type="entry name" value="Tudor/PWWP/MBT"/>
    <property type="match status" value="2"/>
</dbReference>
<sequence length="966" mass="108348">MVEGVVGGDAETSVASASSDAKTFEKGDLVLAKLKGHPWWPALIAENPENKEIRRKRVHGLTELHVLFLSDAIERGWILANEKCLLSFTGVADFDSFKQQKMEEAQKKNKMAVKEVEKQFAVVQRHIGSWTRAMRIADRLLAVPNNDRQTSLEWTGKGLSKQIIIKGDLFDESVALERETQRKSRKRPRSSVSAETAPRAKVAKTEKAPSAEEASDDDSSKSENCSENGNAADALLHSDNAKNDPLEDLEGEMPGKDSRITLCLENVPACFLCCQSVDKGEPRVSCSGACKRIFHKSCTDVDGNKSAKFLCGDCSGDGATCLICGDGGKDGVLKCKTTNCRRFYHGRCVAEYRFADHTVEVNNNSFECPSHRCFTCFSYGKDVQASEGPLLGCMRCPVSYHRNDDCVPAGCYLISEKWLVCPLHFDKDEANYAGDFHVNVDHCSDCQKSGELICCDRCPAAFHKECIVKDESNAEDGEFLCTECKLGRFPMYNDIVWAKYGKYRWWPSLVLHPLEIPDRIDNLPHAYGEFVVRFLGTKEHAYISHGRVFTFREGDRPNTGAMGASMRKSFAAGLVEAQKMLDDRKKYRERLEQEQNVQRSNKIPQYRMLKHNQVCAGVKKDAHALDEYPVCSCDPATASPCGGDDQCTNRAMQIECNDECKAGDQCGNKRFAKRQYVIAEPFYTGSRGWGLRCLNDVRKGTFVIEYIGELIGTAEFRRRWQLKLTESERGFYFLTLDKDRVIDAEHAGNMSRFMNHSCEPSCDTFTWQVGNDIRVGLFANRNLKSGEELTFHYNFDSLDADIKTECRCGTPSCCGFIMKKQSKPLTANANGSSTTKSKLSAKKKRAIRSEKYCYCCGDGGTLVCCGKTKCPKVYHLECLKQDKVPEGVWFCPWHYCNDCGKTATRLCSRCEYSWCEKHYHGNFPTPIDFSKPLVCNEHFSTPPPPDPEQNVATPLDLEIKETITAV</sequence>
<dbReference type="Pfam" id="PF23004">
    <property type="entry name" value="PHDvar_NSD"/>
    <property type="match status" value="1"/>
</dbReference>
<dbReference type="Pfam" id="PF00628">
    <property type="entry name" value="PHD"/>
    <property type="match status" value="1"/>
</dbReference>
<dbReference type="InterPro" id="IPR013083">
    <property type="entry name" value="Znf_RING/FYVE/PHD"/>
</dbReference>
<dbReference type="SMART" id="SM00249">
    <property type="entry name" value="PHD"/>
    <property type="match status" value="5"/>
</dbReference>
<feature type="domain" description="SET" evidence="20">
    <location>
        <begin position="669"/>
        <end position="794"/>
    </location>
</feature>
<keyword evidence="7" id="KW-0949">S-adenosyl-L-methionine</keyword>
<evidence type="ECO:0000259" key="23">
    <source>
        <dbReference type="PROSITE" id="PS51215"/>
    </source>
</evidence>
<dbReference type="Gene3D" id="2.30.30.140">
    <property type="match status" value="2"/>
</dbReference>
<dbReference type="PROSITE" id="PS51215">
    <property type="entry name" value="AWS"/>
    <property type="match status" value="1"/>
</dbReference>
<dbReference type="AlphaFoldDB" id="A0A914W908"/>
<dbReference type="SUPFAM" id="SSF57903">
    <property type="entry name" value="FYVE/PHD zinc finger"/>
    <property type="match status" value="3"/>
</dbReference>
<evidence type="ECO:0000256" key="14">
    <source>
        <dbReference type="ARBA" id="ARBA00023163"/>
    </source>
</evidence>
<feature type="domain" description="Post-SET" evidence="22">
    <location>
        <begin position="802"/>
        <end position="818"/>
    </location>
</feature>
<name>A0A914W908_9BILA</name>
<keyword evidence="12" id="KW-0156">Chromatin regulator</keyword>
<dbReference type="GO" id="GO:0005634">
    <property type="term" value="C:nucleus"/>
    <property type="evidence" value="ECO:0007669"/>
    <property type="project" value="UniProtKB-SubCell"/>
</dbReference>
<evidence type="ECO:0000256" key="7">
    <source>
        <dbReference type="ARBA" id="ARBA00022691"/>
    </source>
</evidence>
<dbReference type="PROSITE" id="PS50016">
    <property type="entry name" value="ZF_PHD_2"/>
    <property type="match status" value="2"/>
</dbReference>
<feature type="domain" description="AWS" evidence="23">
    <location>
        <begin position="626"/>
        <end position="675"/>
    </location>
</feature>
<dbReference type="GO" id="GO:0008270">
    <property type="term" value="F:zinc ion binding"/>
    <property type="evidence" value="ECO:0007669"/>
    <property type="project" value="UniProtKB-KW"/>
</dbReference>
<evidence type="ECO:0000256" key="3">
    <source>
        <dbReference type="ARBA" id="ARBA00022454"/>
    </source>
</evidence>
<evidence type="ECO:0000259" key="19">
    <source>
        <dbReference type="PROSITE" id="PS50089"/>
    </source>
</evidence>
<dbReference type="InterPro" id="IPR019787">
    <property type="entry name" value="Znf_PHD-finger"/>
</dbReference>
<feature type="domain" description="RING-type" evidence="19">
    <location>
        <begin position="321"/>
        <end position="372"/>
    </location>
</feature>
<keyword evidence="8" id="KW-0479">Metal-binding</keyword>
<evidence type="ECO:0000256" key="1">
    <source>
        <dbReference type="ARBA" id="ARBA00004123"/>
    </source>
</evidence>
<dbReference type="InterPro" id="IPR046341">
    <property type="entry name" value="SET_dom_sf"/>
</dbReference>
<dbReference type="PROSITE" id="PS01359">
    <property type="entry name" value="ZF_PHD_1"/>
    <property type="match status" value="2"/>
</dbReference>
<dbReference type="InterPro" id="IPR003616">
    <property type="entry name" value="Post-SET_dom"/>
</dbReference>
<dbReference type="SMART" id="SM00317">
    <property type="entry name" value="SET"/>
    <property type="match status" value="1"/>
</dbReference>
<reference evidence="25" key="1">
    <citation type="submission" date="2022-11" db="UniProtKB">
        <authorList>
            <consortium name="WormBaseParasite"/>
        </authorList>
    </citation>
    <scope>IDENTIFICATION</scope>
</reference>
<dbReference type="SUPFAM" id="SSF82199">
    <property type="entry name" value="SET domain"/>
    <property type="match status" value="1"/>
</dbReference>
<keyword evidence="9" id="KW-0677">Repeat</keyword>
<dbReference type="InterPro" id="IPR050777">
    <property type="entry name" value="SET2_Histone-Lys_MeTrsfase"/>
</dbReference>
<keyword evidence="10 16" id="KW-0863">Zinc-finger</keyword>
<evidence type="ECO:0000256" key="15">
    <source>
        <dbReference type="ARBA" id="ARBA00023242"/>
    </source>
</evidence>
<dbReference type="GO" id="GO:0005694">
    <property type="term" value="C:chromosome"/>
    <property type="evidence" value="ECO:0007669"/>
    <property type="project" value="UniProtKB-SubCell"/>
</dbReference>
<evidence type="ECO:0000256" key="4">
    <source>
        <dbReference type="ARBA" id="ARBA00022553"/>
    </source>
</evidence>
<protein>
    <submittedName>
        <fullName evidence="25">Histone-lysine N-methyltransferase NSD2</fullName>
    </submittedName>
</protein>